<evidence type="ECO:0000313" key="6">
    <source>
        <dbReference type="Proteomes" id="UP000231693"/>
    </source>
</evidence>
<dbReference type="GO" id="GO:0005886">
    <property type="term" value="C:plasma membrane"/>
    <property type="evidence" value="ECO:0007669"/>
    <property type="project" value="TreeGrafter"/>
</dbReference>
<dbReference type="CDD" id="cd07989">
    <property type="entry name" value="LPLAT_AGPAT-like"/>
    <property type="match status" value="1"/>
</dbReference>
<reference evidence="5 6" key="1">
    <citation type="submission" date="2017-11" db="EMBL/GenBank/DDBJ databases">
        <title>Genomic Encyclopedia of Archaeal and Bacterial Type Strains, Phase II (KMG-II): From Individual Species to Whole Genera.</title>
        <authorList>
            <person name="Goeker M."/>
        </authorList>
    </citation>
    <scope>NUCLEOTIDE SEQUENCE [LARGE SCALE GENOMIC DNA]</scope>
    <source>
        <strain evidence="5 6">DSM 25478</strain>
    </source>
</reference>
<dbReference type="GO" id="GO:0003841">
    <property type="term" value="F:1-acylglycerol-3-phosphate O-acyltransferase activity"/>
    <property type="evidence" value="ECO:0007669"/>
    <property type="project" value="TreeGrafter"/>
</dbReference>
<evidence type="ECO:0000256" key="3">
    <source>
        <dbReference type="SAM" id="MobiDB-lite"/>
    </source>
</evidence>
<dbReference type="SUPFAM" id="SSF69593">
    <property type="entry name" value="Glycerol-3-phosphate (1)-acyltransferase"/>
    <property type="match status" value="1"/>
</dbReference>
<dbReference type="EMBL" id="PGFE01000005">
    <property type="protein sequence ID" value="PJJ69249.1"/>
    <property type="molecule type" value="Genomic_DNA"/>
</dbReference>
<dbReference type="InterPro" id="IPR002123">
    <property type="entry name" value="Plipid/glycerol_acylTrfase"/>
</dbReference>
<name>A0A2M9CD24_9CELL</name>
<accession>A0A2M9CD24</accession>
<dbReference type="SMART" id="SM00563">
    <property type="entry name" value="PlsC"/>
    <property type="match status" value="1"/>
</dbReference>
<protein>
    <submittedName>
        <fullName evidence="5">1-acyl-sn-glycerol-3-phosphate acyltransferase</fullName>
    </submittedName>
</protein>
<dbReference type="Pfam" id="PF01553">
    <property type="entry name" value="Acyltransferase"/>
    <property type="match status" value="1"/>
</dbReference>
<gene>
    <name evidence="5" type="ORF">CLV28_2712</name>
</gene>
<dbReference type="PANTHER" id="PTHR10434">
    <property type="entry name" value="1-ACYL-SN-GLYCEROL-3-PHOSPHATE ACYLTRANSFERASE"/>
    <property type="match status" value="1"/>
</dbReference>
<feature type="domain" description="Phospholipid/glycerol acyltransferase" evidence="4">
    <location>
        <begin position="62"/>
        <end position="181"/>
    </location>
</feature>
<evidence type="ECO:0000256" key="1">
    <source>
        <dbReference type="ARBA" id="ARBA00022679"/>
    </source>
</evidence>
<keyword evidence="1 5" id="KW-0808">Transferase</keyword>
<dbReference type="AlphaFoldDB" id="A0A2M9CD24"/>
<keyword evidence="2 5" id="KW-0012">Acyltransferase</keyword>
<evidence type="ECO:0000256" key="2">
    <source>
        <dbReference type="ARBA" id="ARBA00023315"/>
    </source>
</evidence>
<dbReference type="PANTHER" id="PTHR10434:SF11">
    <property type="entry name" value="1-ACYL-SN-GLYCEROL-3-PHOSPHATE ACYLTRANSFERASE"/>
    <property type="match status" value="1"/>
</dbReference>
<keyword evidence="6" id="KW-1185">Reference proteome</keyword>
<feature type="region of interest" description="Disordered" evidence="3">
    <location>
        <begin position="1"/>
        <end position="21"/>
    </location>
</feature>
<evidence type="ECO:0000259" key="4">
    <source>
        <dbReference type="SMART" id="SM00563"/>
    </source>
</evidence>
<organism evidence="5 6">
    <name type="scientific">Sediminihabitans luteus</name>
    <dbReference type="NCBI Taxonomy" id="1138585"/>
    <lineage>
        <taxon>Bacteria</taxon>
        <taxon>Bacillati</taxon>
        <taxon>Actinomycetota</taxon>
        <taxon>Actinomycetes</taxon>
        <taxon>Micrococcales</taxon>
        <taxon>Cellulomonadaceae</taxon>
        <taxon>Sediminihabitans</taxon>
    </lineage>
</organism>
<dbReference type="Proteomes" id="UP000231693">
    <property type="component" value="Unassembled WGS sequence"/>
</dbReference>
<dbReference type="GO" id="GO:0006654">
    <property type="term" value="P:phosphatidic acid biosynthetic process"/>
    <property type="evidence" value="ECO:0007669"/>
    <property type="project" value="TreeGrafter"/>
</dbReference>
<comment type="caution">
    <text evidence="5">The sequence shown here is derived from an EMBL/GenBank/DDBJ whole genome shotgun (WGS) entry which is preliminary data.</text>
</comment>
<sequence>MAARGHRRGAPSANDPRRACEGPVHNGAMTYRVLKLLLSLLAYAFLRPQVTGLRNIPRTGPVILASNHISFVDSLIIPIVAPRHVTFLAKAEYFTGTGIKGRVSRWFFTTLGHIPVQRDDPRAGQRSLEDALEVLNRGGAFGIYPEGTRSRDGKLHKGHTGVAWLALAGHATVVPVAVRGTDKVQPVGKRLPRIHRVQVSFGAPIDPSRQITTGTKPAQARRELTDEVMTRIHAMSGQALAD</sequence>
<proteinExistence type="predicted"/>
<evidence type="ECO:0000313" key="5">
    <source>
        <dbReference type="EMBL" id="PJJ69249.1"/>
    </source>
</evidence>